<name>A0A6J4V8J9_9BACT</name>
<dbReference type="Pfam" id="PF09723">
    <property type="entry name" value="Zn_ribbon_8"/>
    <property type="match status" value="1"/>
</dbReference>
<dbReference type="AlphaFoldDB" id="A0A6J4V8J9"/>
<proteinExistence type="predicted"/>
<dbReference type="NCBIfam" id="TIGR02605">
    <property type="entry name" value="CxxC_CxxC_SSSS"/>
    <property type="match status" value="1"/>
</dbReference>
<dbReference type="EMBL" id="CADCWL010000133">
    <property type="protein sequence ID" value="CAA9570101.1"/>
    <property type="molecule type" value="Genomic_DNA"/>
</dbReference>
<protein>
    <recommendedName>
        <fullName evidence="2">Putative regulatory protein FmdB zinc ribbon domain-containing protein</fullName>
    </recommendedName>
</protein>
<feature type="region of interest" description="Disordered" evidence="1">
    <location>
        <begin position="57"/>
        <end position="83"/>
    </location>
</feature>
<evidence type="ECO:0000259" key="2">
    <source>
        <dbReference type="SMART" id="SM00834"/>
    </source>
</evidence>
<evidence type="ECO:0000256" key="1">
    <source>
        <dbReference type="SAM" id="MobiDB-lite"/>
    </source>
</evidence>
<organism evidence="3">
    <name type="scientific">uncultured Thermomicrobiales bacterium</name>
    <dbReference type="NCBI Taxonomy" id="1645740"/>
    <lineage>
        <taxon>Bacteria</taxon>
        <taxon>Pseudomonadati</taxon>
        <taxon>Thermomicrobiota</taxon>
        <taxon>Thermomicrobia</taxon>
        <taxon>Thermomicrobiales</taxon>
        <taxon>environmental samples</taxon>
    </lineage>
</organism>
<dbReference type="SMART" id="SM00834">
    <property type="entry name" value="CxxC_CXXC_SSSS"/>
    <property type="match status" value="1"/>
</dbReference>
<dbReference type="InterPro" id="IPR013429">
    <property type="entry name" value="Regulatory_FmdB_Zinc_ribbon"/>
</dbReference>
<evidence type="ECO:0000313" key="3">
    <source>
        <dbReference type="EMBL" id="CAA9570101.1"/>
    </source>
</evidence>
<sequence>MPIYDYACPGCGARYERERPMAEAAAPAPCPVCDGSGARVFTPPRFLFKADPRDVRPVWHNHDGYSHQHAPRRGRHRNPGEEH</sequence>
<gene>
    <name evidence="3" type="ORF">AVDCRST_MAG19-2689</name>
</gene>
<feature type="domain" description="Putative regulatory protein FmdB zinc ribbon" evidence="2">
    <location>
        <begin position="1"/>
        <end position="42"/>
    </location>
</feature>
<accession>A0A6J4V8J9</accession>
<reference evidence="3" key="1">
    <citation type="submission" date="2020-02" db="EMBL/GenBank/DDBJ databases">
        <authorList>
            <person name="Meier V. D."/>
        </authorList>
    </citation>
    <scope>NUCLEOTIDE SEQUENCE</scope>
    <source>
        <strain evidence="3">AVDCRST_MAG19</strain>
    </source>
</reference>
<feature type="compositionally biased region" description="Basic and acidic residues" evidence="1">
    <location>
        <begin position="57"/>
        <end position="66"/>
    </location>
</feature>